<gene>
    <name evidence="2" type="ORF">IQ266_13335</name>
</gene>
<keyword evidence="3" id="KW-1185">Reference proteome</keyword>
<dbReference type="PANTHER" id="PTHR43685:SF2">
    <property type="entry name" value="GLYCOSYLTRANSFERASE 2-LIKE DOMAIN-CONTAINING PROTEIN"/>
    <property type="match status" value="1"/>
</dbReference>
<dbReference type="InterPro" id="IPR029044">
    <property type="entry name" value="Nucleotide-diphossugar_trans"/>
</dbReference>
<evidence type="ECO:0000313" key="3">
    <source>
        <dbReference type="Proteomes" id="UP000625316"/>
    </source>
</evidence>
<sequence>MPRPIKIRDIAALRQTIPADLTPKYPPLPQQIAVSIIVPTFDRPETLRRCLIALTRQQSARARQLLVIDNHPQSELTPPIVAAFPGVELVCEPQAGSARARNTGIRACHHDIVVMVDDDVVVPETWLEQLLSPLSQPHVSAVTGQVMPLAVNTYAQQLFEVFGGLGRGWQRREVDRAWADTHRFTAVPSWEFGATVNAAFRREIFDNRAIGWFHEALGGGVPAKGGEDTYFLYKVLQGGGTIVYEPTAWLWHEHRAEFAAFARQVTGYRQGHIAHHLTALVEEGDWRTIPQLLLWLNLYDGWRIQARLRRQIDYPLGLILREIWGNFTGVWCWWKSRRIWHKRQQRAAAGL</sequence>
<feature type="domain" description="Glycosyltransferase 2-like" evidence="1">
    <location>
        <begin position="35"/>
        <end position="206"/>
    </location>
</feature>
<organism evidence="2 3">
    <name type="scientific">Romeriopsis navalis LEGE 11480</name>
    <dbReference type="NCBI Taxonomy" id="2777977"/>
    <lineage>
        <taxon>Bacteria</taxon>
        <taxon>Bacillati</taxon>
        <taxon>Cyanobacteriota</taxon>
        <taxon>Cyanophyceae</taxon>
        <taxon>Leptolyngbyales</taxon>
        <taxon>Leptolyngbyaceae</taxon>
        <taxon>Romeriopsis</taxon>
        <taxon>Romeriopsis navalis</taxon>
    </lineage>
</organism>
<dbReference type="Gene3D" id="3.90.550.10">
    <property type="entry name" value="Spore Coat Polysaccharide Biosynthesis Protein SpsA, Chain A"/>
    <property type="match status" value="1"/>
</dbReference>
<comment type="caution">
    <text evidence="2">The sequence shown here is derived from an EMBL/GenBank/DDBJ whole genome shotgun (WGS) entry which is preliminary data.</text>
</comment>
<dbReference type="Proteomes" id="UP000625316">
    <property type="component" value="Unassembled WGS sequence"/>
</dbReference>
<dbReference type="SUPFAM" id="SSF53448">
    <property type="entry name" value="Nucleotide-diphospho-sugar transferases"/>
    <property type="match status" value="1"/>
</dbReference>
<accession>A0A928VRD5</accession>
<reference evidence="2" key="1">
    <citation type="submission" date="2020-10" db="EMBL/GenBank/DDBJ databases">
        <authorList>
            <person name="Castelo-Branco R."/>
            <person name="Eusebio N."/>
            <person name="Adriana R."/>
            <person name="Vieira A."/>
            <person name="Brugerolle De Fraissinette N."/>
            <person name="Rezende De Castro R."/>
            <person name="Schneider M.P."/>
            <person name="Vasconcelos V."/>
            <person name="Leao P.N."/>
        </authorList>
    </citation>
    <scope>NUCLEOTIDE SEQUENCE</scope>
    <source>
        <strain evidence="2">LEGE 11480</strain>
    </source>
</reference>
<dbReference type="Pfam" id="PF00535">
    <property type="entry name" value="Glycos_transf_2"/>
    <property type="match status" value="1"/>
</dbReference>
<dbReference type="InterPro" id="IPR001173">
    <property type="entry name" value="Glyco_trans_2-like"/>
</dbReference>
<dbReference type="AlphaFoldDB" id="A0A928VRD5"/>
<dbReference type="InterPro" id="IPR050834">
    <property type="entry name" value="Glycosyltransf_2"/>
</dbReference>
<dbReference type="PANTHER" id="PTHR43685">
    <property type="entry name" value="GLYCOSYLTRANSFERASE"/>
    <property type="match status" value="1"/>
</dbReference>
<evidence type="ECO:0000259" key="1">
    <source>
        <dbReference type="Pfam" id="PF00535"/>
    </source>
</evidence>
<dbReference type="RefSeq" id="WP_264325544.1">
    <property type="nucleotide sequence ID" value="NZ_JADEXQ010000042.1"/>
</dbReference>
<protein>
    <submittedName>
        <fullName evidence="2">Glycosyltransferase</fullName>
    </submittedName>
</protein>
<dbReference type="EMBL" id="JADEXQ010000042">
    <property type="protein sequence ID" value="MBE9030714.1"/>
    <property type="molecule type" value="Genomic_DNA"/>
</dbReference>
<proteinExistence type="predicted"/>
<name>A0A928VRD5_9CYAN</name>
<evidence type="ECO:0000313" key="2">
    <source>
        <dbReference type="EMBL" id="MBE9030714.1"/>
    </source>
</evidence>